<dbReference type="OrthoDB" id="5571054at2759"/>
<dbReference type="GO" id="GO:0070545">
    <property type="term" value="C:PeBoW complex"/>
    <property type="evidence" value="ECO:0007669"/>
    <property type="project" value="TreeGrafter"/>
</dbReference>
<feature type="region of interest" description="Disordered" evidence="7">
    <location>
        <begin position="1"/>
        <end position="24"/>
    </location>
</feature>
<dbReference type="Pfam" id="PF00400">
    <property type="entry name" value="WD40"/>
    <property type="match status" value="1"/>
</dbReference>
<evidence type="ECO:0000313" key="10">
    <source>
        <dbReference type="Proteomes" id="UP000275846"/>
    </source>
</evidence>
<keyword evidence="6" id="KW-0539">Nucleus</keyword>
<dbReference type="EMBL" id="UYSU01038131">
    <property type="protein sequence ID" value="VDL99878.1"/>
    <property type="molecule type" value="Genomic_DNA"/>
</dbReference>
<reference evidence="11" key="1">
    <citation type="submission" date="2016-06" db="UniProtKB">
        <authorList>
            <consortium name="WormBaseParasite"/>
        </authorList>
    </citation>
    <scope>IDENTIFICATION</scope>
</reference>
<dbReference type="InterPro" id="IPR012953">
    <property type="entry name" value="BOP1_N_dom"/>
</dbReference>
<keyword evidence="3" id="KW-0698">rRNA processing</keyword>
<dbReference type="SMART" id="SM00320">
    <property type="entry name" value="WD40"/>
    <property type="match status" value="4"/>
</dbReference>
<reference evidence="9 10" key="2">
    <citation type="submission" date="2018-11" db="EMBL/GenBank/DDBJ databases">
        <authorList>
            <consortium name="Pathogen Informatics"/>
        </authorList>
    </citation>
    <scope>NUCLEOTIDE SEQUENCE [LARGE SCALE GENOMIC DNA]</scope>
    <source>
        <strain evidence="9 10">NST_G2</strain>
    </source>
</reference>
<evidence type="ECO:0000313" key="9">
    <source>
        <dbReference type="EMBL" id="VDL99878.1"/>
    </source>
</evidence>
<dbReference type="GO" id="GO:0030687">
    <property type="term" value="C:preribosome, large subunit precursor"/>
    <property type="evidence" value="ECO:0007669"/>
    <property type="project" value="TreeGrafter"/>
</dbReference>
<sequence>MMSGVVDRRGRTDEYDFDSSDEEDIRNTVGNVPMHWYDSFPHVGYDSSGRPIMKPGYKSGEQDAISSFLRGTNAENGEEGSEWRTIIDPRTGQSVVLSDRDLEIVTRMSSGKGVLGDKEDEIYQPWDDFFSGDVLQMPVTAHPPQKRSFIPSLLDRRRVGRITHAIKMGWIRPRLPPWALEDSEDMEQLRRYSMYLTTGKPNVLDDEMEEDILGFSSSVLPICTFPDVWADDEEGSTSATETSYAWQAALPASLQTYRPPRPRPFMRPASEPLPSHAESYNPPPEFLLSSEEERAFIRAWRDKVKDNQTSHVMPLLPHRYDCLRHVPFCERYLREREERIKDMVMAARVEKQQVHTTPEALLPEIPSLADLRPYPSHQGLEYRSHSGRVTALSVSPCGQWLASVSPVDGCLRIWETQSNFCFRCYQLVPSSPHVAKPANLGNSAAGLLKRKKTVPASDATKAEVDVREQGDKKEDEDDDDDEVENSQVPSAFVAWNPNHELHLVAAAIGDRIFVINPGLGDRLVVEKSNKLLEDCWRLHLASPVDLDSAEAMQREEGLTTAKRAKIEEESEPRKDFATWSFHSANMDLLRELQTSLSDFSVHWGGSKAPPLAGSLARSKEYELARVTIRLTKPLVDLSWHSRGDYLLSLSMSVLSSGVRSRAPDRLLLHRLSRMTSQAPFVTSSVEDWRMAAFQPNGKPQLVVAGSKQAHILDLVGQKELRRLKLDLPGDRLRCMSLHPTGDHIIAGTSDSRFVWFDVELGNVPFKKLKLNHGTIHKVHVHSCRPLVSVATDDGSLFIIHGKVTDDLLSKPIVIPVQRIRTGYQHAFSTTFHTKLPHVYAGGEDGTVRQFVAWN</sequence>
<comment type="subcellular location">
    <subcellularLocation>
        <location evidence="1">Nucleus</location>
        <location evidence="1">Nucleolus</location>
    </subcellularLocation>
</comment>
<feature type="region of interest" description="Disordered" evidence="7">
    <location>
        <begin position="451"/>
        <end position="485"/>
    </location>
</feature>
<keyword evidence="4" id="KW-0853">WD repeat</keyword>
<evidence type="ECO:0000256" key="5">
    <source>
        <dbReference type="ARBA" id="ARBA00022737"/>
    </source>
</evidence>
<dbReference type="InterPro" id="IPR028598">
    <property type="entry name" value="BOP1/Erb1"/>
</dbReference>
<protein>
    <submittedName>
        <fullName evidence="11">BOP1NT domain-containing protein</fullName>
    </submittedName>
</protein>
<organism evidence="11">
    <name type="scientific">Schistocephalus solidus</name>
    <name type="common">Tapeworm</name>
    <dbReference type="NCBI Taxonomy" id="70667"/>
    <lineage>
        <taxon>Eukaryota</taxon>
        <taxon>Metazoa</taxon>
        <taxon>Spiralia</taxon>
        <taxon>Lophotrochozoa</taxon>
        <taxon>Platyhelminthes</taxon>
        <taxon>Cestoda</taxon>
        <taxon>Eucestoda</taxon>
        <taxon>Diphyllobothriidea</taxon>
        <taxon>Diphyllobothriidae</taxon>
        <taxon>Schistocephalus</taxon>
    </lineage>
</organism>
<name>A0A183TAJ5_SCHSO</name>
<dbReference type="Pfam" id="PF08145">
    <property type="entry name" value="BOP1NT"/>
    <property type="match status" value="1"/>
</dbReference>
<dbReference type="STRING" id="70667.A0A183TAJ5"/>
<accession>A0A183TAJ5</accession>
<dbReference type="WBParaSite" id="SSLN_0001400501-mRNA-1">
    <property type="protein sequence ID" value="SSLN_0001400501-mRNA-1"/>
    <property type="gene ID" value="SSLN_0001400501"/>
</dbReference>
<dbReference type="GO" id="GO:0000463">
    <property type="term" value="P:maturation of LSU-rRNA from tricistronic rRNA transcript (SSU-rRNA, 5.8S rRNA, LSU-rRNA)"/>
    <property type="evidence" value="ECO:0007669"/>
    <property type="project" value="TreeGrafter"/>
</dbReference>
<keyword evidence="10" id="KW-1185">Reference proteome</keyword>
<feature type="domain" description="BOP1 N-terminal" evidence="8">
    <location>
        <begin position="37"/>
        <end position="375"/>
    </location>
</feature>
<keyword evidence="2" id="KW-0690">Ribosome biogenesis</keyword>
<gene>
    <name evidence="9" type="ORF">SSLN_LOCUS13493</name>
</gene>
<evidence type="ECO:0000256" key="7">
    <source>
        <dbReference type="SAM" id="MobiDB-lite"/>
    </source>
</evidence>
<evidence type="ECO:0000259" key="8">
    <source>
        <dbReference type="SMART" id="SM01035"/>
    </source>
</evidence>
<dbReference type="PANTHER" id="PTHR17605:SF0">
    <property type="entry name" value="RIBOSOME BIOGENESIS PROTEIN BOP1"/>
    <property type="match status" value="1"/>
</dbReference>
<evidence type="ECO:0000256" key="3">
    <source>
        <dbReference type="ARBA" id="ARBA00022552"/>
    </source>
</evidence>
<dbReference type="InterPro" id="IPR015943">
    <property type="entry name" value="WD40/YVTN_repeat-like_dom_sf"/>
</dbReference>
<keyword evidence="5" id="KW-0677">Repeat</keyword>
<dbReference type="AlphaFoldDB" id="A0A183TAJ5"/>
<feature type="compositionally biased region" description="Basic and acidic residues" evidence="7">
    <location>
        <begin position="460"/>
        <end position="473"/>
    </location>
</feature>
<dbReference type="PANTHER" id="PTHR17605">
    <property type="entry name" value="RIBOSOME BIOGENESIS PROTEIN BOP1 BLOCK OF PROLIFERATION 1 PROTEIN"/>
    <property type="match status" value="1"/>
</dbReference>
<feature type="compositionally biased region" description="Acidic residues" evidence="7">
    <location>
        <begin position="15"/>
        <end position="24"/>
    </location>
</feature>
<feature type="compositionally biased region" description="Acidic residues" evidence="7">
    <location>
        <begin position="474"/>
        <end position="484"/>
    </location>
</feature>
<dbReference type="SUPFAM" id="SSF50978">
    <property type="entry name" value="WD40 repeat-like"/>
    <property type="match status" value="1"/>
</dbReference>
<dbReference type="GO" id="GO:0043021">
    <property type="term" value="F:ribonucleoprotein complex binding"/>
    <property type="evidence" value="ECO:0007669"/>
    <property type="project" value="TreeGrafter"/>
</dbReference>
<dbReference type="InterPro" id="IPR036322">
    <property type="entry name" value="WD40_repeat_dom_sf"/>
</dbReference>
<dbReference type="Gene3D" id="2.130.10.10">
    <property type="entry name" value="YVTN repeat-like/Quinoprotein amine dehydrogenase"/>
    <property type="match status" value="2"/>
</dbReference>
<dbReference type="InterPro" id="IPR001680">
    <property type="entry name" value="WD40_rpt"/>
</dbReference>
<evidence type="ECO:0000256" key="6">
    <source>
        <dbReference type="ARBA" id="ARBA00023242"/>
    </source>
</evidence>
<feature type="compositionally biased region" description="Basic and acidic residues" evidence="7">
    <location>
        <begin position="1"/>
        <end position="14"/>
    </location>
</feature>
<evidence type="ECO:0000256" key="4">
    <source>
        <dbReference type="ARBA" id="ARBA00022574"/>
    </source>
</evidence>
<evidence type="ECO:0000256" key="2">
    <source>
        <dbReference type="ARBA" id="ARBA00022517"/>
    </source>
</evidence>
<proteinExistence type="predicted"/>
<evidence type="ECO:0000313" key="11">
    <source>
        <dbReference type="WBParaSite" id="SSLN_0001400501-mRNA-1"/>
    </source>
</evidence>
<dbReference type="Proteomes" id="UP000275846">
    <property type="component" value="Unassembled WGS sequence"/>
</dbReference>
<dbReference type="SMART" id="SM01035">
    <property type="entry name" value="BOP1NT"/>
    <property type="match status" value="1"/>
</dbReference>
<evidence type="ECO:0000256" key="1">
    <source>
        <dbReference type="ARBA" id="ARBA00004604"/>
    </source>
</evidence>